<dbReference type="InterPro" id="IPR041232">
    <property type="entry name" value="NPL"/>
</dbReference>
<sequence length="362" mass="39887">MSATPVGFWGLKLLPNKIYSQEPSQEFRITMAALHDPGAKGRSTVYVSVNGQEYVLCSLIAGKVEQQQLDTLFIVDEEVSLLVKGDYPVHLTGNYVSIQGDEMGPPPLEGGDLPPHMALLQPGMDSEEDSEDDDDYDDFEEDSLDDEEISDSDAEEIIVEQYGSSEEDDDEPELLDESRIQEITSDNEVEQKQGDKQEKPVKSTDEKKASKKEAGKKDDKITEAASKKRTADSEDAKQTSKKPKVEKRQKGEVKYLPNGLGIEEIKEGEGATAKKNSKVAVRYIVRAKGKVLDKNVSGDPFRFTLGRGEVIKGWDQGILGMKLGGERRLTVPFSLAYGKKGSPPKIPGKTNLTFDIKLVSLS</sequence>
<dbReference type="Pfam" id="PF17800">
    <property type="entry name" value="NPL"/>
    <property type="match status" value="1"/>
</dbReference>
<protein>
    <recommendedName>
        <fullName evidence="5">FK506-binding protein</fullName>
        <ecNumber evidence="5">5.2.1.8</ecNumber>
    </recommendedName>
</protein>
<dbReference type="InterPro" id="IPR023566">
    <property type="entry name" value="PPIase_Fpr3/Fpr4-like"/>
</dbReference>
<evidence type="ECO:0000256" key="6">
    <source>
        <dbReference type="PROSITE-ProRule" id="PRU00277"/>
    </source>
</evidence>
<dbReference type="PANTHER" id="PTHR43811:SF19">
    <property type="entry name" value="39 KDA FK506-BINDING NUCLEAR PROTEIN"/>
    <property type="match status" value="1"/>
</dbReference>
<evidence type="ECO:0000313" key="9">
    <source>
        <dbReference type="EMBL" id="ORY94650.1"/>
    </source>
</evidence>
<dbReference type="PANTHER" id="PTHR43811">
    <property type="entry name" value="FKBP-TYPE PEPTIDYL-PROLYL CIS-TRANS ISOMERASE FKPA"/>
    <property type="match status" value="1"/>
</dbReference>
<evidence type="ECO:0000256" key="5">
    <source>
        <dbReference type="PIRNR" id="PIRNR001473"/>
    </source>
</evidence>
<accession>A0A1X2H995</accession>
<keyword evidence="3 5" id="KW-0697">Rotamase</keyword>
<comment type="similarity">
    <text evidence="2">Belongs to the FKBP-type PPIase family. FKBP3/4 subfamily.</text>
</comment>
<evidence type="ECO:0000259" key="8">
    <source>
        <dbReference type="PROSITE" id="PS50059"/>
    </source>
</evidence>
<dbReference type="OMA" id="KRVSMRY"/>
<keyword evidence="4 5" id="KW-0413">Isomerase</keyword>
<evidence type="ECO:0000313" key="10">
    <source>
        <dbReference type="Proteomes" id="UP000242180"/>
    </source>
</evidence>
<reference evidence="9 10" key="1">
    <citation type="submission" date="2016-07" db="EMBL/GenBank/DDBJ databases">
        <title>Pervasive Adenine N6-methylation of Active Genes in Fungi.</title>
        <authorList>
            <consortium name="DOE Joint Genome Institute"/>
            <person name="Mondo S.J."/>
            <person name="Dannebaum R.O."/>
            <person name="Kuo R.C."/>
            <person name="Labutti K."/>
            <person name="Haridas S."/>
            <person name="Kuo A."/>
            <person name="Salamov A."/>
            <person name="Ahrendt S.R."/>
            <person name="Lipzen A."/>
            <person name="Sullivan W."/>
            <person name="Andreopoulos W.B."/>
            <person name="Clum A."/>
            <person name="Lindquist E."/>
            <person name="Daum C."/>
            <person name="Ramamoorthy G.K."/>
            <person name="Gryganskyi A."/>
            <person name="Culley D."/>
            <person name="Magnuson J.K."/>
            <person name="James T.Y."/>
            <person name="O'Malley M.A."/>
            <person name="Stajich J.E."/>
            <person name="Spatafora J.W."/>
            <person name="Visel A."/>
            <person name="Grigoriev I.V."/>
        </authorList>
    </citation>
    <scope>NUCLEOTIDE SEQUENCE [LARGE SCALE GENOMIC DNA]</scope>
    <source>
        <strain evidence="9 10">NRRL 2496</strain>
    </source>
</reference>
<comment type="caution">
    <text evidence="9">The sequence shown here is derived from an EMBL/GenBank/DDBJ whole genome shotgun (WGS) entry which is preliminary data.</text>
</comment>
<dbReference type="OrthoDB" id="1902587at2759"/>
<dbReference type="PROSITE" id="PS50059">
    <property type="entry name" value="FKBP_PPIASE"/>
    <property type="match status" value="1"/>
</dbReference>
<dbReference type="PIRSF" id="PIRSF001473">
    <property type="entry name" value="FK506-bp_FPR3"/>
    <property type="match status" value="1"/>
</dbReference>
<proteinExistence type="inferred from homology"/>
<dbReference type="InterPro" id="IPR001179">
    <property type="entry name" value="PPIase_FKBP_dom"/>
</dbReference>
<dbReference type="Gene3D" id="3.10.50.40">
    <property type="match status" value="1"/>
</dbReference>
<comment type="catalytic activity">
    <reaction evidence="1 5 6">
        <text>[protein]-peptidylproline (omega=180) = [protein]-peptidylproline (omega=0)</text>
        <dbReference type="Rhea" id="RHEA:16237"/>
        <dbReference type="Rhea" id="RHEA-COMP:10747"/>
        <dbReference type="Rhea" id="RHEA-COMP:10748"/>
        <dbReference type="ChEBI" id="CHEBI:83833"/>
        <dbReference type="ChEBI" id="CHEBI:83834"/>
        <dbReference type="EC" id="5.2.1.8"/>
    </reaction>
</comment>
<dbReference type="Proteomes" id="UP000242180">
    <property type="component" value="Unassembled WGS sequence"/>
</dbReference>
<name>A0A1X2H995_SYNRA</name>
<evidence type="ECO:0000256" key="2">
    <source>
        <dbReference type="ARBA" id="ARBA00007838"/>
    </source>
</evidence>
<feature type="region of interest" description="Disordered" evidence="7">
    <location>
        <begin position="98"/>
        <end position="155"/>
    </location>
</feature>
<evidence type="ECO:0000256" key="7">
    <source>
        <dbReference type="SAM" id="MobiDB-lite"/>
    </source>
</evidence>
<dbReference type="EMBL" id="MCGN01000007">
    <property type="protein sequence ID" value="ORY94650.1"/>
    <property type="molecule type" value="Genomic_DNA"/>
</dbReference>
<dbReference type="GO" id="GO:0003755">
    <property type="term" value="F:peptidyl-prolyl cis-trans isomerase activity"/>
    <property type="evidence" value="ECO:0007669"/>
    <property type="project" value="UniProtKB-KW"/>
</dbReference>
<dbReference type="GO" id="GO:0005730">
    <property type="term" value="C:nucleolus"/>
    <property type="evidence" value="ECO:0007669"/>
    <property type="project" value="TreeGrafter"/>
</dbReference>
<dbReference type="InParanoid" id="A0A1X2H995"/>
<feature type="compositionally biased region" description="Basic and acidic residues" evidence="7">
    <location>
        <begin position="189"/>
        <end position="238"/>
    </location>
</feature>
<feature type="region of interest" description="Disordered" evidence="7">
    <location>
        <begin position="182"/>
        <end position="252"/>
    </location>
</feature>
<dbReference type="Gene3D" id="2.60.120.340">
    <property type="entry name" value="Nucleoplasmin core domain"/>
    <property type="match status" value="1"/>
</dbReference>
<dbReference type="GO" id="GO:0000785">
    <property type="term" value="C:chromatin"/>
    <property type="evidence" value="ECO:0007669"/>
    <property type="project" value="TreeGrafter"/>
</dbReference>
<evidence type="ECO:0000256" key="1">
    <source>
        <dbReference type="ARBA" id="ARBA00000971"/>
    </source>
</evidence>
<evidence type="ECO:0000256" key="3">
    <source>
        <dbReference type="ARBA" id="ARBA00023110"/>
    </source>
</evidence>
<dbReference type="InterPro" id="IPR046357">
    <property type="entry name" value="PPIase_dom_sf"/>
</dbReference>
<dbReference type="STRING" id="13706.A0A1X2H995"/>
<gene>
    <name evidence="9" type="ORF">BCR43DRAFT_564924</name>
</gene>
<evidence type="ECO:0000256" key="4">
    <source>
        <dbReference type="ARBA" id="ARBA00023235"/>
    </source>
</evidence>
<organism evidence="9 10">
    <name type="scientific">Syncephalastrum racemosum</name>
    <name type="common">Filamentous fungus</name>
    <dbReference type="NCBI Taxonomy" id="13706"/>
    <lineage>
        <taxon>Eukaryota</taxon>
        <taxon>Fungi</taxon>
        <taxon>Fungi incertae sedis</taxon>
        <taxon>Mucoromycota</taxon>
        <taxon>Mucoromycotina</taxon>
        <taxon>Mucoromycetes</taxon>
        <taxon>Mucorales</taxon>
        <taxon>Syncephalastraceae</taxon>
        <taxon>Syncephalastrum</taxon>
    </lineage>
</organism>
<keyword evidence="10" id="KW-1185">Reference proteome</keyword>
<dbReference type="Pfam" id="PF00254">
    <property type="entry name" value="FKBP_C"/>
    <property type="match status" value="1"/>
</dbReference>
<feature type="domain" description="PPIase FKBP-type" evidence="8">
    <location>
        <begin position="276"/>
        <end position="362"/>
    </location>
</feature>
<dbReference type="EC" id="5.2.1.8" evidence="5"/>
<dbReference type="AlphaFoldDB" id="A0A1X2H995"/>
<feature type="compositionally biased region" description="Acidic residues" evidence="7">
    <location>
        <begin position="125"/>
        <end position="155"/>
    </location>
</feature>
<dbReference type="SUPFAM" id="SSF54534">
    <property type="entry name" value="FKBP-like"/>
    <property type="match status" value="1"/>
</dbReference>